<proteinExistence type="inferred from homology"/>
<dbReference type="InterPro" id="IPR044666">
    <property type="entry name" value="Cyclophilin_A-like"/>
</dbReference>
<keyword evidence="14" id="KW-1185">Reference proteome</keyword>
<keyword evidence="7" id="KW-0833">Ubl conjugation pathway</keyword>
<dbReference type="Pfam" id="PF00160">
    <property type="entry name" value="Pro_isomerase"/>
    <property type="match status" value="1"/>
</dbReference>
<dbReference type="PANTHER" id="PTHR45625:SF1">
    <property type="entry name" value="RING-TYPE E3 UBIQUITIN-PROTEIN LIGASE PPIL2"/>
    <property type="match status" value="1"/>
</dbReference>
<comment type="subcellular location">
    <subcellularLocation>
        <location evidence="4">Nucleus</location>
    </subcellularLocation>
</comment>
<dbReference type="PROSITE" id="PS50072">
    <property type="entry name" value="CSA_PPIASE_2"/>
    <property type="match status" value="1"/>
</dbReference>
<name>A0A9Q0LKJ8_ANAIG</name>
<comment type="catalytic activity">
    <reaction evidence="2">
        <text>[protein]-peptidylproline (omega=180) = [protein]-peptidylproline (omega=0)</text>
        <dbReference type="Rhea" id="RHEA:16237"/>
        <dbReference type="Rhea" id="RHEA-COMP:10747"/>
        <dbReference type="Rhea" id="RHEA-COMP:10748"/>
        <dbReference type="ChEBI" id="CHEBI:83833"/>
        <dbReference type="ChEBI" id="CHEBI:83834"/>
        <dbReference type="EC" id="5.2.1.8"/>
    </reaction>
</comment>
<evidence type="ECO:0000259" key="12">
    <source>
        <dbReference type="PROSITE" id="PS50072"/>
    </source>
</evidence>
<dbReference type="PROSITE" id="PS00170">
    <property type="entry name" value="CSA_PPIASE_1"/>
    <property type="match status" value="1"/>
</dbReference>
<dbReference type="AlphaFoldDB" id="A0A9Q0LKJ8"/>
<evidence type="ECO:0000256" key="4">
    <source>
        <dbReference type="ARBA" id="ARBA00004123"/>
    </source>
</evidence>
<evidence type="ECO:0000256" key="3">
    <source>
        <dbReference type="ARBA" id="ARBA00003697"/>
    </source>
</evidence>
<gene>
    <name evidence="13" type="ORF">M0811_08647</name>
</gene>
<dbReference type="GO" id="GO:0003755">
    <property type="term" value="F:peptidyl-prolyl cis-trans isomerase activity"/>
    <property type="evidence" value="ECO:0007669"/>
    <property type="project" value="UniProtKB-KW"/>
</dbReference>
<feature type="domain" description="PPIase cyclophilin-type" evidence="12">
    <location>
        <begin position="103"/>
        <end position="250"/>
    </location>
</feature>
<evidence type="ECO:0000256" key="7">
    <source>
        <dbReference type="ARBA" id="ARBA00022786"/>
    </source>
</evidence>
<comment type="caution">
    <text evidence="13">The sequence shown here is derived from an EMBL/GenBank/DDBJ whole genome shotgun (WGS) entry which is preliminary data.</text>
</comment>
<dbReference type="GO" id="GO:0061630">
    <property type="term" value="F:ubiquitin protein ligase activity"/>
    <property type="evidence" value="ECO:0007669"/>
    <property type="project" value="UniProtKB-EC"/>
</dbReference>
<dbReference type="EMBL" id="JAPDFW010000074">
    <property type="protein sequence ID" value="KAJ5073530.1"/>
    <property type="molecule type" value="Genomic_DNA"/>
</dbReference>
<keyword evidence="9" id="KW-0413">Isomerase</keyword>
<evidence type="ECO:0000313" key="14">
    <source>
        <dbReference type="Proteomes" id="UP001149090"/>
    </source>
</evidence>
<dbReference type="GO" id="GO:0006457">
    <property type="term" value="P:protein folding"/>
    <property type="evidence" value="ECO:0007669"/>
    <property type="project" value="InterPro"/>
</dbReference>
<dbReference type="PANTHER" id="PTHR45625">
    <property type="entry name" value="PEPTIDYL-PROLYL CIS-TRANS ISOMERASE-RELATED"/>
    <property type="match status" value="1"/>
</dbReference>
<evidence type="ECO:0000256" key="10">
    <source>
        <dbReference type="ARBA" id="ARBA00023242"/>
    </source>
</evidence>
<feature type="region of interest" description="Disordered" evidence="11">
    <location>
        <begin position="23"/>
        <end position="49"/>
    </location>
</feature>
<feature type="region of interest" description="Disordered" evidence="11">
    <location>
        <begin position="284"/>
        <end position="315"/>
    </location>
</feature>
<evidence type="ECO:0000256" key="1">
    <source>
        <dbReference type="ARBA" id="ARBA00000900"/>
    </source>
</evidence>
<dbReference type="PRINTS" id="PR00153">
    <property type="entry name" value="CSAPPISMRASE"/>
</dbReference>
<dbReference type="OMA" id="VTHCTNG"/>
<evidence type="ECO:0000313" key="13">
    <source>
        <dbReference type="EMBL" id="KAJ5073530.1"/>
    </source>
</evidence>
<evidence type="ECO:0000256" key="11">
    <source>
        <dbReference type="SAM" id="MobiDB-lite"/>
    </source>
</evidence>
<keyword evidence="8" id="KW-0697">Rotamase</keyword>
<dbReference type="GO" id="GO:0000209">
    <property type="term" value="P:protein polyubiquitination"/>
    <property type="evidence" value="ECO:0007669"/>
    <property type="project" value="TreeGrafter"/>
</dbReference>
<dbReference type="Gene3D" id="2.40.100.10">
    <property type="entry name" value="Cyclophilin-like"/>
    <property type="match status" value="1"/>
</dbReference>
<feature type="compositionally biased region" description="Basic and acidic residues" evidence="11">
    <location>
        <begin position="23"/>
        <end position="47"/>
    </location>
</feature>
<feature type="compositionally biased region" description="Basic and acidic residues" evidence="11">
    <location>
        <begin position="292"/>
        <end position="315"/>
    </location>
</feature>
<comment type="similarity">
    <text evidence="5">Belongs to the cyclophilin-type PPIase family. PPIL2 subfamily.</text>
</comment>
<dbReference type="FunFam" id="2.40.100.10:FF:000014">
    <property type="entry name" value="Peptidyl-prolyl cis-trans isomerase cyp65"/>
    <property type="match status" value="1"/>
</dbReference>
<keyword evidence="6" id="KW-0808">Transferase</keyword>
<sequence>MTELNEKYNKIRMTSTMRRALAELEKTEQEKEDQKTKGEKKYGRSKGEILYSSNPSKKILSASLTSSVMETTTKRHEPLPEEIKQKMHEKMKRVKGNGFVTLETNFGNLNFKLFCEVAPLACQNFIQHCKNNYFDNTIFHRLIKGFMVQGGDPLGNGFGGSSIWGTPFVDEFNEKLRHDRQGILSMANSGKNTNRSQFFILFSPAPHLDDKHTVFGLLVGGFQVLQQIQKIQTDKNDFPKKLIKIEKTQVFFDPFDEVEKVIQSENDLKNDVKELDKKLEVKGKWFSNPNEKPNENEKSNENEKPNEKSNEKSNEKLNEKLKNENDRTKRNVNDSFYTQIINSNLPFNSNDLFFDSKRKKILKSSNQLNDFSSW</sequence>
<evidence type="ECO:0000256" key="9">
    <source>
        <dbReference type="ARBA" id="ARBA00023235"/>
    </source>
</evidence>
<dbReference type="InterPro" id="IPR029000">
    <property type="entry name" value="Cyclophilin-like_dom_sf"/>
</dbReference>
<organism evidence="13 14">
    <name type="scientific">Anaeramoeba ignava</name>
    <name type="common">Anaerobic marine amoeba</name>
    <dbReference type="NCBI Taxonomy" id="1746090"/>
    <lineage>
        <taxon>Eukaryota</taxon>
        <taxon>Metamonada</taxon>
        <taxon>Anaeramoebidae</taxon>
        <taxon>Anaeramoeba</taxon>
    </lineage>
</organism>
<dbReference type="InterPro" id="IPR002130">
    <property type="entry name" value="Cyclophilin-type_PPIase_dom"/>
</dbReference>
<evidence type="ECO:0000256" key="5">
    <source>
        <dbReference type="ARBA" id="ARBA00007930"/>
    </source>
</evidence>
<dbReference type="InterPro" id="IPR020892">
    <property type="entry name" value="Cyclophilin-type_PPIase_CS"/>
</dbReference>
<protein>
    <submittedName>
        <fullName evidence="13">Ring-type e3 ubiquitin-protein ligase ppil2</fullName>
    </submittedName>
</protein>
<evidence type="ECO:0000256" key="8">
    <source>
        <dbReference type="ARBA" id="ARBA00023110"/>
    </source>
</evidence>
<evidence type="ECO:0000256" key="2">
    <source>
        <dbReference type="ARBA" id="ARBA00000971"/>
    </source>
</evidence>
<dbReference type="OrthoDB" id="271386at2759"/>
<keyword evidence="10" id="KW-0539">Nucleus</keyword>
<reference evidence="13" key="1">
    <citation type="submission" date="2022-10" db="EMBL/GenBank/DDBJ databases">
        <title>Novel sulphate-reducing endosymbionts in the free-living metamonad Anaeramoeba.</title>
        <authorList>
            <person name="Jerlstrom-Hultqvist J."/>
            <person name="Cepicka I."/>
            <person name="Gallot-Lavallee L."/>
            <person name="Salas-Leiva D."/>
            <person name="Curtis B.A."/>
            <person name="Zahonova K."/>
            <person name="Pipaliya S."/>
            <person name="Dacks J."/>
            <person name="Roger A.J."/>
        </authorList>
    </citation>
    <scope>NUCLEOTIDE SEQUENCE</scope>
    <source>
        <strain evidence="13">BMAN</strain>
    </source>
</reference>
<comment type="catalytic activity">
    <reaction evidence="1">
        <text>S-ubiquitinyl-[E2 ubiquitin-conjugating enzyme]-L-cysteine + [acceptor protein]-L-lysine = [E2 ubiquitin-conjugating enzyme]-L-cysteine + N(6)-ubiquitinyl-[acceptor protein]-L-lysine.</text>
        <dbReference type="EC" id="2.3.2.27"/>
    </reaction>
</comment>
<dbReference type="GO" id="GO:0071013">
    <property type="term" value="C:catalytic step 2 spliceosome"/>
    <property type="evidence" value="ECO:0007669"/>
    <property type="project" value="TreeGrafter"/>
</dbReference>
<dbReference type="SUPFAM" id="SSF50891">
    <property type="entry name" value="Cyclophilin-like"/>
    <property type="match status" value="1"/>
</dbReference>
<accession>A0A9Q0LKJ8</accession>
<comment type="function">
    <text evidence="3">May catalyze the cis-trans isomerization of proline imidic peptide bonds in oligopeptides thereby assisting the folding of proteins. May also function as a chaperone, playing a role in intracellular transport of proteins. May also have a protein ubiquitin ligase activity acting as an E3 ubiquitin protein ligase or as a ubiquitin-ubiquitin ligase promoting elongation of ubiquitin chains on proteins.</text>
</comment>
<evidence type="ECO:0000256" key="6">
    <source>
        <dbReference type="ARBA" id="ARBA00022679"/>
    </source>
</evidence>
<dbReference type="Proteomes" id="UP001149090">
    <property type="component" value="Unassembled WGS sequence"/>
</dbReference>